<proteinExistence type="predicted"/>
<evidence type="ECO:0000256" key="2">
    <source>
        <dbReference type="SAM" id="SignalP"/>
    </source>
</evidence>
<keyword evidence="1" id="KW-1133">Transmembrane helix</keyword>
<evidence type="ECO:0000313" key="4">
    <source>
        <dbReference type="Proteomes" id="UP001152759"/>
    </source>
</evidence>
<feature type="chain" id="PRO_5040369740" evidence="2">
    <location>
        <begin position="25"/>
        <end position="143"/>
    </location>
</feature>
<dbReference type="Proteomes" id="UP001152759">
    <property type="component" value="Chromosome 1"/>
</dbReference>
<dbReference type="EMBL" id="OU963862">
    <property type="protein sequence ID" value="CAH0382231.1"/>
    <property type="molecule type" value="Genomic_DNA"/>
</dbReference>
<keyword evidence="4" id="KW-1185">Reference proteome</keyword>
<keyword evidence="2" id="KW-0732">Signal</keyword>
<reference evidence="3" key="1">
    <citation type="submission" date="2021-12" db="EMBL/GenBank/DDBJ databases">
        <authorList>
            <person name="King R."/>
        </authorList>
    </citation>
    <scope>NUCLEOTIDE SEQUENCE</scope>
</reference>
<accession>A0A9P0EZQ6</accession>
<keyword evidence="1" id="KW-0472">Membrane</keyword>
<sequence>MVLYGFILVLATVLMLLTVGLAHAKNGTSLSCDINRNEAVQPIFDQSENSREINAGRAVANAYYDFLINEGSYKFWAIFQLATVAILLYSVFAAIYYAKYQYLTDPPTDIDDLFRSNSGGLGTLDESTFLMILQALEHVPLRD</sequence>
<gene>
    <name evidence="3" type="ORF">BEMITA_LOCUS1800</name>
</gene>
<protein>
    <submittedName>
        <fullName evidence="3">Uncharacterized protein</fullName>
    </submittedName>
</protein>
<feature type="signal peptide" evidence="2">
    <location>
        <begin position="1"/>
        <end position="24"/>
    </location>
</feature>
<evidence type="ECO:0000313" key="3">
    <source>
        <dbReference type="EMBL" id="CAH0382231.1"/>
    </source>
</evidence>
<name>A0A9P0EZQ6_BEMTA</name>
<dbReference type="KEGG" id="btab:109033104"/>
<keyword evidence="1" id="KW-0812">Transmembrane</keyword>
<dbReference type="AlphaFoldDB" id="A0A9P0EZQ6"/>
<evidence type="ECO:0000256" key="1">
    <source>
        <dbReference type="SAM" id="Phobius"/>
    </source>
</evidence>
<organism evidence="3 4">
    <name type="scientific">Bemisia tabaci</name>
    <name type="common">Sweetpotato whitefly</name>
    <name type="synonym">Aleurodes tabaci</name>
    <dbReference type="NCBI Taxonomy" id="7038"/>
    <lineage>
        <taxon>Eukaryota</taxon>
        <taxon>Metazoa</taxon>
        <taxon>Ecdysozoa</taxon>
        <taxon>Arthropoda</taxon>
        <taxon>Hexapoda</taxon>
        <taxon>Insecta</taxon>
        <taxon>Pterygota</taxon>
        <taxon>Neoptera</taxon>
        <taxon>Paraneoptera</taxon>
        <taxon>Hemiptera</taxon>
        <taxon>Sternorrhyncha</taxon>
        <taxon>Aleyrodoidea</taxon>
        <taxon>Aleyrodidae</taxon>
        <taxon>Aleyrodinae</taxon>
        <taxon>Bemisia</taxon>
    </lineage>
</organism>
<feature type="transmembrane region" description="Helical" evidence="1">
    <location>
        <begin position="75"/>
        <end position="98"/>
    </location>
</feature>